<dbReference type="GO" id="GO:0019867">
    <property type="term" value="C:outer membrane"/>
    <property type="evidence" value="ECO:0007669"/>
    <property type="project" value="InterPro"/>
</dbReference>
<evidence type="ECO:0000313" key="2">
    <source>
        <dbReference type="Proteomes" id="UP000494203"/>
    </source>
</evidence>
<reference evidence="1 2" key="1">
    <citation type="submission" date="2020-04" db="EMBL/GenBank/DDBJ databases">
        <authorList>
            <person name="De Canck E."/>
        </authorList>
    </citation>
    <scope>NUCLEOTIDE SEQUENCE [LARGE SCALE GENOMIC DNA]</scope>
    <source>
        <strain evidence="1 2">LMG 26788</strain>
    </source>
</reference>
<evidence type="ECO:0008006" key="3">
    <source>
        <dbReference type="Google" id="ProtNLM"/>
    </source>
</evidence>
<accession>A0A6S7BZ42</accession>
<dbReference type="InterPro" id="IPR036709">
    <property type="entry name" value="Autotransporte_beta_dom_sf"/>
</dbReference>
<dbReference type="InterPro" id="IPR006315">
    <property type="entry name" value="OM_autotransptr_brl_dom"/>
</dbReference>
<protein>
    <recommendedName>
        <fullName evidence="3">Autotransporter domain-containing protein</fullName>
    </recommendedName>
</protein>
<organism evidence="1 2">
    <name type="scientific">Achromobacter pulmonis</name>
    <dbReference type="NCBI Taxonomy" id="1389932"/>
    <lineage>
        <taxon>Bacteria</taxon>
        <taxon>Pseudomonadati</taxon>
        <taxon>Pseudomonadota</taxon>
        <taxon>Betaproteobacteria</taxon>
        <taxon>Burkholderiales</taxon>
        <taxon>Alcaligenaceae</taxon>
        <taxon>Achromobacter</taxon>
    </lineage>
</organism>
<dbReference type="NCBIfam" id="TIGR01414">
    <property type="entry name" value="autotrans_barl"/>
    <property type="match status" value="1"/>
</dbReference>
<name>A0A6S7BZ42_9BURK</name>
<dbReference type="Proteomes" id="UP000494203">
    <property type="component" value="Unassembled WGS sequence"/>
</dbReference>
<dbReference type="AlphaFoldDB" id="A0A6S7BZ42"/>
<keyword evidence="2" id="KW-1185">Reference proteome</keyword>
<proteinExistence type="predicted"/>
<sequence length="57" mass="6123">MDDTQALIQGSKNVVELKAGVEGNLSERLSVSASVTRQQGSLGVRDTQGSLNVKFRF</sequence>
<evidence type="ECO:0000313" key="1">
    <source>
        <dbReference type="EMBL" id="CAB3823890.1"/>
    </source>
</evidence>
<dbReference type="EMBL" id="CADIKZ010000001">
    <property type="protein sequence ID" value="CAB3823890.1"/>
    <property type="molecule type" value="Genomic_DNA"/>
</dbReference>
<gene>
    <name evidence="1" type="ORF">LMG26788_00411</name>
</gene>
<dbReference type="Gene3D" id="2.40.128.130">
    <property type="entry name" value="Autotransporter beta-domain"/>
    <property type="match status" value="1"/>
</dbReference>
<dbReference type="SUPFAM" id="SSF103515">
    <property type="entry name" value="Autotransporter"/>
    <property type="match status" value="1"/>
</dbReference>